<dbReference type="InterPro" id="IPR050330">
    <property type="entry name" value="Bact_OuterMem_StrucFunc"/>
</dbReference>
<keyword evidence="2 4" id="KW-0472">Membrane</keyword>
<evidence type="ECO:0000259" key="6">
    <source>
        <dbReference type="PROSITE" id="PS51123"/>
    </source>
</evidence>
<feature type="chain" id="PRO_5003850740" evidence="5">
    <location>
        <begin position="27"/>
        <end position="590"/>
    </location>
</feature>
<dbReference type="SUPFAM" id="SSF103088">
    <property type="entry name" value="OmpA-like"/>
    <property type="match status" value="1"/>
</dbReference>
<dbReference type="Proteomes" id="UP000004478">
    <property type="component" value="Unassembled WGS sequence"/>
</dbReference>
<dbReference type="InterPro" id="IPR006665">
    <property type="entry name" value="OmpA-like"/>
</dbReference>
<proteinExistence type="predicted"/>
<organism evidence="7 8">
    <name type="scientific">Cecembia lonarensis (strain CCUG 58316 / KCTC 22772 / LW9)</name>
    <dbReference type="NCBI Taxonomy" id="1225176"/>
    <lineage>
        <taxon>Bacteria</taxon>
        <taxon>Pseudomonadati</taxon>
        <taxon>Bacteroidota</taxon>
        <taxon>Cytophagia</taxon>
        <taxon>Cytophagales</taxon>
        <taxon>Cyclobacteriaceae</taxon>
        <taxon>Cecembia</taxon>
    </lineage>
</organism>
<dbReference type="Pfam" id="PF00691">
    <property type="entry name" value="OmpA"/>
    <property type="match status" value="1"/>
</dbReference>
<dbReference type="PANTHER" id="PTHR30329:SF21">
    <property type="entry name" value="LIPOPROTEIN YIAD-RELATED"/>
    <property type="match status" value="1"/>
</dbReference>
<dbReference type="PRINTS" id="PR01021">
    <property type="entry name" value="OMPADOMAIN"/>
</dbReference>
<comment type="subcellular location">
    <subcellularLocation>
        <location evidence="1">Cell outer membrane</location>
    </subcellularLocation>
</comment>
<protein>
    <submittedName>
        <fullName evidence="7">Outer membrane porin F</fullName>
    </submittedName>
</protein>
<keyword evidence="5" id="KW-0732">Signal</keyword>
<evidence type="ECO:0000313" key="8">
    <source>
        <dbReference type="Proteomes" id="UP000004478"/>
    </source>
</evidence>
<dbReference type="RefSeq" id="WP_009183444.1">
    <property type="nucleotide sequence ID" value="NZ_AMGM01000004.1"/>
</dbReference>
<dbReference type="PROSITE" id="PS51123">
    <property type="entry name" value="OMPA_2"/>
    <property type="match status" value="1"/>
</dbReference>
<evidence type="ECO:0000256" key="2">
    <source>
        <dbReference type="ARBA" id="ARBA00023136"/>
    </source>
</evidence>
<reference evidence="7 8" key="1">
    <citation type="journal article" date="2012" name="J. Bacteriol.">
        <title>Draft Genome Sequence of Cecembia lonarensis Strain LW9T, Isolated from Lonar Lake, a Haloalkaline Lake in India.</title>
        <authorList>
            <person name="Shivaji S."/>
            <person name="Ara S."/>
            <person name="Singh A."/>
            <person name="Pinnaka A.K."/>
        </authorList>
    </citation>
    <scope>NUCLEOTIDE SEQUENCE [LARGE SCALE GENOMIC DNA]</scope>
    <source>
        <strain evidence="7 8">LW9</strain>
    </source>
</reference>
<feature type="signal peptide" evidence="5">
    <location>
        <begin position="1"/>
        <end position="26"/>
    </location>
</feature>
<dbReference type="OrthoDB" id="9809364at2"/>
<dbReference type="InterPro" id="IPR006664">
    <property type="entry name" value="OMP_bac"/>
</dbReference>
<keyword evidence="3" id="KW-0998">Cell outer membrane</keyword>
<gene>
    <name evidence="7" type="primary">oprF_2</name>
    <name evidence="7" type="ORF">B879_00395</name>
</gene>
<evidence type="ECO:0000256" key="5">
    <source>
        <dbReference type="SAM" id="SignalP"/>
    </source>
</evidence>
<comment type="caution">
    <text evidence="7">The sequence shown here is derived from an EMBL/GenBank/DDBJ whole genome shotgun (WGS) entry which is preliminary data.</text>
</comment>
<dbReference type="GO" id="GO:0009279">
    <property type="term" value="C:cell outer membrane"/>
    <property type="evidence" value="ECO:0007669"/>
    <property type="project" value="UniProtKB-SubCell"/>
</dbReference>
<evidence type="ECO:0000256" key="4">
    <source>
        <dbReference type="PROSITE-ProRule" id="PRU00473"/>
    </source>
</evidence>
<feature type="domain" description="OmpA-like" evidence="6">
    <location>
        <begin position="474"/>
        <end position="590"/>
    </location>
</feature>
<evidence type="ECO:0000256" key="3">
    <source>
        <dbReference type="ARBA" id="ARBA00023237"/>
    </source>
</evidence>
<dbReference type="Gene3D" id="3.30.1330.60">
    <property type="entry name" value="OmpA-like domain"/>
    <property type="match status" value="1"/>
</dbReference>
<dbReference type="EMBL" id="AMGM01000004">
    <property type="protein sequence ID" value="EKB50867.1"/>
    <property type="molecule type" value="Genomic_DNA"/>
</dbReference>
<dbReference type="SUPFAM" id="SSF89372">
    <property type="entry name" value="Fucose-specific lectin"/>
    <property type="match status" value="1"/>
</dbReference>
<dbReference type="InterPro" id="IPR036737">
    <property type="entry name" value="OmpA-like_sf"/>
</dbReference>
<dbReference type="CDD" id="cd07185">
    <property type="entry name" value="OmpA_C-like"/>
    <property type="match status" value="1"/>
</dbReference>
<dbReference type="AlphaFoldDB" id="K1LFA0"/>
<evidence type="ECO:0000256" key="1">
    <source>
        <dbReference type="ARBA" id="ARBA00004442"/>
    </source>
</evidence>
<name>K1LFA0_CECL9</name>
<accession>K1LFA0</accession>
<sequence>MITKKTILKASSLSLLAFSILIQVSAQELRPFTAVNSPYNEHHAVLAPFGGLFFSVGYHPENAGGQTDPGDIWMSEPSGTSNWSKPQRVKELSTSGNDIVVGFTDPVSILVYHDGQQMPKGIHAYSRLNNSWTYLRPLSIENFNNESNLFSGRLSADKQTLIMSIQTKDGFGNEDIFVSFKTAENSWTAPLNLGPTINSYAQEQTPYLSEDQRTLYFSSNANAGGRGKNIFYSHRVDNSWQNWTQPKELLTANSIGSESGYANIFTDENLAIFTTTSNSEGMGDFVLIAFEKQSWEDNEEAQQLARTITASASTELENEGQNLKVPETEIMTSDSTTQSQVKNKMQISDRIQDDKKNNAAITSTTPLVLTVEDKSSERDASTLVQKQEEKVTKVPLKEVQILDAKTSEPLSYRLTLSDDSAFIKEVENQEEMRQAFNAWDWKHIMVLAKGYMPLGFNIEEWQQIEEGKLKMETAVSGASLVLKNIQFDRGTSEFADTKTLQELDRLVLFMKENQDIKIRLEGHTDNIGDPALNKELSIRRASKIRTYLALKGIDYERIRTTGWGGTRPLADNSSEEGREINRRVELYIER</sequence>
<evidence type="ECO:0000313" key="7">
    <source>
        <dbReference type="EMBL" id="EKB50867.1"/>
    </source>
</evidence>
<dbReference type="PANTHER" id="PTHR30329">
    <property type="entry name" value="STATOR ELEMENT OF FLAGELLAR MOTOR COMPLEX"/>
    <property type="match status" value="1"/>
</dbReference>
<keyword evidence="8" id="KW-1185">Reference proteome</keyword>